<proteinExistence type="predicted"/>
<gene>
    <name evidence="1" type="ORF">PSON_ATCC_30995.1.T0620198</name>
</gene>
<evidence type="ECO:0000313" key="2">
    <source>
        <dbReference type="Proteomes" id="UP000692954"/>
    </source>
</evidence>
<keyword evidence="2" id="KW-1185">Reference proteome</keyword>
<dbReference type="AlphaFoldDB" id="A0A8S1NSQ5"/>
<reference evidence="1" key="1">
    <citation type="submission" date="2021-01" db="EMBL/GenBank/DDBJ databases">
        <authorList>
            <consortium name="Genoscope - CEA"/>
            <person name="William W."/>
        </authorList>
    </citation>
    <scope>NUCLEOTIDE SEQUENCE</scope>
</reference>
<dbReference type="Proteomes" id="UP000692954">
    <property type="component" value="Unassembled WGS sequence"/>
</dbReference>
<organism evidence="1 2">
    <name type="scientific">Paramecium sonneborni</name>
    <dbReference type="NCBI Taxonomy" id="65129"/>
    <lineage>
        <taxon>Eukaryota</taxon>
        <taxon>Sar</taxon>
        <taxon>Alveolata</taxon>
        <taxon>Ciliophora</taxon>
        <taxon>Intramacronucleata</taxon>
        <taxon>Oligohymenophorea</taxon>
        <taxon>Peniculida</taxon>
        <taxon>Parameciidae</taxon>
        <taxon>Paramecium</taxon>
    </lineage>
</organism>
<dbReference type="EMBL" id="CAJJDN010000062">
    <property type="protein sequence ID" value="CAD8094429.1"/>
    <property type="molecule type" value="Genomic_DNA"/>
</dbReference>
<sequence length="74" mass="8879">MVTQRIRGQIKIFNQNHIVSINFNNNNDNHSNNFFLQMFVGDYDVIFVNRNYLCFIKCNRLGVYDILIQQQLNH</sequence>
<protein>
    <submittedName>
        <fullName evidence="1">Uncharacterized protein</fullName>
    </submittedName>
</protein>
<evidence type="ECO:0000313" key="1">
    <source>
        <dbReference type="EMBL" id="CAD8094429.1"/>
    </source>
</evidence>
<accession>A0A8S1NSQ5</accession>
<name>A0A8S1NSQ5_9CILI</name>
<comment type="caution">
    <text evidence="1">The sequence shown here is derived from an EMBL/GenBank/DDBJ whole genome shotgun (WGS) entry which is preliminary data.</text>
</comment>